<dbReference type="RefSeq" id="WP_069811120.1">
    <property type="nucleotide sequence ID" value="NZ_CP017305.1"/>
</dbReference>
<proteinExistence type="predicted"/>
<organism evidence="2">
    <name type="scientific">Chlorobaculum limnaeum</name>
    <dbReference type="NCBI Taxonomy" id="274537"/>
    <lineage>
        <taxon>Bacteria</taxon>
        <taxon>Pseudomonadati</taxon>
        <taxon>Chlorobiota</taxon>
        <taxon>Chlorobiia</taxon>
        <taxon>Chlorobiales</taxon>
        <taxon>Chlorobiaceae</taxon>
        <taxon>Chlorobaculum</taxon>
    </lineage>
</organism>
<name>K0J7C6_CHLLM</name>
<protein>
    <submittedName>
        <fullName evidence="2">Uncharacterized protein</fullName>
    </submittedName>
</protein>
<evidence type="ECO:0000313" key="1">
    <source>
        <dbReference type="EMBL" id="AOS84879.1"/>
    </source>
</evidence>
<dbReference type="Proteomes" id="UP000095185">
    <property type="component" value="Chromosome"/>
</dbReference>
<dbReference type="KEGG" id="clz:BIU88_12520"/>
<evidence type="ECO:0000313" key="3">
    <source>
        <dbReference type="Proteomes" id="UP000095185"/>
    </source>
</evidence>
<dbReference type="AlphaFoldDB" id="K0J7C6"/>
<dbReference type="OrthoDB" id="5422239at2"/>
<dbReference type="EMBL" id="CP017305">
    <property type="protein sequence ID" value="AOS84879.1"/>
    <property type="molecule type" value="Genomic_DNA"/>
</dbReference>
<keyword evidence="3" id="KW-1185">Reference proteome</keyword>
<accession>K0J7C6</accession>
<dbReference type="STRING" id="274537.BIU88_12520"/>
<reference evidence="2" key="1">
    <citation type="journal article" date="2012" name="Sci. Rep.">
        <title>A seventh bacterial chlorophyll driving a large light-harvesting antenna.</title>
        <authorList>
            <person name="Harada J."/>
            <person name="Mizoguchi T."/>
            <person name="Tsukatani Y."/>
            <person name="Noguchi M."/>
            <person name="Tamiaki H."/>
        </authorList>
    </citation>
    <scope>NUCLEOTIDE SEQUENCE</scope>
    <source>
        <strain evidence="2">1549</strain>
    </source>
</reference>
<evidence type="ECO:0000313" key="2">
    <source>
        <dbReference type="EMBL" id="BAM62635.1"/>
    </source>
</evidence>
<sequence>MLSSLSKLTPEQLEEIRSLEQKLGKTLLSFSTYDVVSDDLNTEEIATLQALEDKLGTMLVAVRELKKG</sequence>
<gene>
    <name evidence="2" type="primary">CP_0001</name>
    <name evidence="1" type="ORF">BIU88_12520</name>
</gene>
<dbReference type="EMBL" id="AB721963">
    <property type="protein sequence ID" value="BAM62635.1"/>
    <property type="molecule type" value="Genomic_DNA"/>
</dbReference>
<reference evidence="1 3" key="2">
    <citation type="submission" date="2016-09" db="EMBL/GenBank/DDBJ databases">
        <title>Genome sequence of Chlorobaculum limnaeum.</title>
        <authorList>
            <person name="Liu Z."/>
            <person name="Tank M."/>
            <person name="Bryant D.A."/>
        </authorList>
    </citation>
    <scope>NUCLEOTIDE SEQUENCE [LARGE SCALE GENOMIC DNA]</scope>
    <source>
        <strain evidence="1">DSM 1677</strain>
        <strain evidence="3">DSM 1677 / 4930</strain>
    </source>
</reference>